<evidence type="ECO:0000256" key="9">
    <source>
        <dbReference type="ARBA" id="ARBA00023136"/>
    </source>
</evidence>
<dbReference type="PANTHER" id="PTHR45909:SF1">
    <property type="entry name" value="ADP-RIBOSYLATION FACTOR-RELATED PROTEIN 1"/>
    <property type="match status" value="1"/>
</dbReference>
<keyword evidence="8" id="KW-0342">GTP-binding</keyword>
<dbReference type="PANTHER" id="PTHR45909">
    <property type="entry name" value="ADP-RIBOSYLATION FACTOR-RELATED PROTEIN 1"/>
    <property type="match status" value="1"/>
</dbReference>
<dbReference type="GO" id="GO:0043001">
    <property type="term" value="P:Golgi to plasma membrane protein transport"/>
    <property type="evidence" value="ECO:0007669"/>
    <property type="project" value="TreeGrafter"/>
</dbReference>
<accession>A3LZ05</accession>
<keyword evidence="6" id="KW-0256">Endoplasmic reticulum</keyword>
<keyword evidence="9" id="KW-0472">Membrane</keyword>
<dbReference type="AlphaFoldDB" id="A3LZ05"/>
<evidence type="ECO:0000256" key="7">
    <source>
        <dbReference type="ARBA" id="ARBA00022989"/>
    </source>
</evidence>
<evidence type="ECO:0000313" key="13">
    <source>
        <dbReference type="Proteomes" id="UP000002258"/>
    </source>
</evidence>
<dbReference type="RefSeq" id="XP_001386285.2">
    <property type="nucleotide sequence ID" value="XM_001386248.1"/>
</dbReference>
<dbReference type="eggNOG" id="KOG0090">
    <property type="taxonomic scope" value="Eukaryota"/>
</dbReference>
<dbReference type="STRING" id="322104.A3LZ05"/>
<evidence type="ECO:0000313" key="12">
    <source>
        <dbReference type="EMBL" id="ABN68256.2"/>
    </source>
</evidence>
<comment type="subcellular location">
    <subcellularLocation>
        <location evidence="1">Endoplasmic reticulum membrane</location>
        <topology evidence="1">Single-pass membrane protein</topology>
    </subcellularLocation>
</comment>
<dbReference type="InterPro" id="IPR024156">
    <property type="entry name" value="Small_GTPase_ARF"/>
</dbReference>
<sequence length="290" mass="32882">MDLVQQILLTALAGLVIVLVLFFVQSGGISRTFTSSSSPYFKPTFLILGANNAGKTSLFYRFVDDSVPEGKKRPVTPTVSSIEPNITEIELPFSNNSISRVYQLVDYPGHLKYFQLFYKLLLEDITLQKVKGIVYVIDSSSQWFNNSENIEVISKYLFNLFSVTERLQNGVDFLFAVNKNDLFDSVPVHKVKSVLEAEINKLIQNELNTVDKQSGIDKSEDDAESDEQYSSTIGHESLREFWLSVIGRPENKFTFDQLEGNTDFVAGSVLKNKVETWENWFDEKVVNSNL</sequence>
<evidence type="ECO:0000256" key="8">
    <source>
        <dbReference type="ARBA" id="ARBA00023134"/>
    </source>
</evidence>
<dbReference type="Proteomes" id="UP000002258">
    <property type="component" value="Chromosome 7"/>
</dbReference>
<dbReference type="InterPro" id="IPR027417">
    <property type="entry name" value="P-loop_NTPase"/>
</dbReference>
<dbReference type="Gene3D" id="3.40.50.300">
    <property type="entry name" value="P-loop containing nucleotide triphosphate hydrolases"/>
    <property type="match status" value="1"/>
</dbReference>
<dbReference type="HOGENOM" id="CLU_091084_0_0_1"/>
<dbReference type="GeneID" id="4840682"/>
<keyword evidence="4" id="KW-0812">Transmembrane</keyword>
<evidence type="ECO:0000256" key="11">
    <source>
        <dbReference type="SAM" id="MobiDB-lite"/>
    </source>
</evidence>
<keyword evidence="7" id="KW-1133">Transmembrane helix</keyword>
<dbReference type="GO" id="GO:0003924">
    <property type="term" value="F:GTPase activity"/>
    <property type="evidence" value="ECO:0007669"/>
    <property type="project" value="TreeGrafter"/>
</dbReference>
<dbReference type="InterPro" id="IPR019009">
    <property type="entry name" value="SRP_receptor_beta_su"/>
</dbReference>
<comment type="similarity">
    <text evidence="2">Belongs to the SRP receptor beta subunit family.</text>
</comment>
<dbReference type="KEGG" id="pic:PICST_63552"/>
<dbReference type="OMA" id="CWIDERA"/>
<dbReference type="GO" id="GO:0005794">
    <property type="term" value="C:Golgi apparatus"/>
    <property type="evidence" value="ECO:0007669"/>
    <property type="project" value="TreeGrafter"/>
</dbReference>
<dbReference type="FunCoup" id="A3LZ05">
    <property type="interactions" value="641"/>
</dbReference>
<dbReference type="SUPFAM" id="SSF52540">
    <property type="entry name" value="P-loop containing nucleoside triphosphate hydrolases"/>
    <property type="match status" value="1"/>
</dbReference>
<evidence type="ECO:0000256" key="2">
    <source>
        <dbReference type="ARBA" id="ARBA00005619"/>
    </source>
</evidence>
<evidence type="ECO:0000256" key="1">
    <source>
        <dbReference type="ARBA" id="ARBA00004389"/>
    </source>
</evidence>
<evidence type="ECO:0000256" key="4">
    <source>
        <dbReference type="ARBA" id="ARBA00022692"/>
    </source>
</evidence>
<keyword evidence="13" id="KW-1185">Reference proteome</keyword>
<dbReference type="EMBL" id="CP000501">
    <property type="protein sequence ID" value="ABN68256.2"/>
    <property type="molecule type" value="Genomic_DNA"/>
</dbReference>
<gene>
    <name evidence="12" type="ORF">PICST_63552</name>
</gene>
<reference evidence="12 13" key="1">
    <citation type="journal article" date="2007" name="Nat. Biotechnol.">
        <title>Genome sequence of the lignocellulose-bioconverting and xylose-fermenting yeast Pichia stipitis.</title>
        <authorList>
            <person name="Jeffries T.W."/>
            <person name="Grigoriev I.V."/>
            <person name="Grimwood J."/>
            <person name="Laplaza J.M."/>
            <person name="Aerts A."/>
            <person name="Salamov A."/>
            <person name="Schmutz J."/>
            <person name="Lindquist E."/>
            <person name="Dehal P."/>
            <person name="Shapiro H."/>
            <person name="Jin Y.S."/>
            <person name="Passoth V."/>
            <person name="Richardson P.M."/>
        </authorList>
    </citation>
    <scope>NUCLEOTIDE SEQUENCE [LARGE SCALE GENOMIC DNA]</scope>
    <source>
        <strain evidence="13">ATCC 58785 / CBS 6054 / NBRC 10063 / NRRL Y-11545</strain>
    </source>
</reference>
<dbReference type="GO" id="GO:0005525">
    <property type="term" value="F:GTP binding"/>
    <property type="evidence" value="ECO:0007669"/>
    <property type="project" value="UniProtKB-KW"/>
</dbReference>
<dbReference type="GO" id="GO:0006886">
    <property type="term" value="P:intracellular protein transport"/>
    <property type="evidence" value="ECO:0007669"/>
    <property type="project" value="TreeGrafter"/>
</dbReference>
<keyword evidence="10" id="KW-0675">Receptor</keyword>
<dbReference type="OrthoDB" id="41266at2759"/>
<protein>
    <recommendedName>
        <fullName evidence="3">Signal recognition particle receptor subunit beta</fullName>
    </recommendedName>
</protein>
<dbReference type="GO" id="GO:0034067">
    <property type="term" value="P:protein localization to Golgi apparatus"/>
    <property type="evidence" value="ECO:0007669"/>
    <property type="project" value="TreeGrafter"/>
</dbReference>
<keyword evidence="5" id="KW-0547">Nucleotide-binding</keyword>
<dbReference type="Pfam" id="PF09439">
    <property type="entry name" value="SRPRB"/>
    <property type="match status" value="1"/>
</dbReference>
<evidence type="ECO:0000256" key="10">
    <source>
        <dbReference type="ARBA" id="ARBA00023170"/>
    </source>
</evidence>
<feature type="region of interest" description="Disordered" evidence="11">
    <location>
        <begin position="213"/>
        <end position="232"/>
    </location>
</feature>
<evidence type="ECO:0000256" key="3">
    <source>
        <dbReference type="ARBA" id="ARBA00020256"/>
    </source>
</evidence>
<dbReference type="GO" id="GO:0005789">
    <property type="term" value="C:endoplasmic reticulum membrane"/>
    <property type="evidence" value="ECO:0007669"/>
    <property type="project" value="UniProtKB-SubCell"/>
</dbReference>
<evidence type="ECO:0000256" key="5">
    <source>
        <dbReference type="ARBA" id="ARBA00022741"/>
    </source>
</evidence>
<name>A3LZ05_PICST</name>
<organism evidence="12 13">
    <name type="scientific">Scheffersomyces stipitis (strain ATCC 58785 / CBS 6054 / NBRC 10063 / NRRL Y-11545)</name>
    <name type="common">Yeast</name>
    <name type="synonym">Pichia stipitis</name>
    <dbReference type="NCBI Taxonomy" id="322104"/>
    <lineage>
        <taxon>Eukaryota</taxon>
        <taxon>Fungi</taxon>
        <taxon>Dikarya</taxon>
        <taxon>Ascomycota</taxon>
        <taxon>Saccharomycotina</taxon>
        <taxon>Pichiomycetes</taxon>
        <taxon>Debaryomycetaceae</taxon>
        <taxon>Scheffersomyces</taxon>
    </lineage>
</organism>
<proteinExistence type="inferred from homology"/>
<dbReference type="CDD" id="cd04105">
    <property type="entry name" value="SR_beta"/>
    <property type="match status" value="1"/>
</dbReference>
<evidence type="ECO:0000256" key="6">
    <source>
        <dbReference type="ARBA" id="ARBA00022824"/>
    </source>
</evidence>
<dbReference type="InParanoid" id="A3LZ05"/>